<dbReference type="VEuPathDB" id="FungiDB:VP01_4731g1"/>
<dbReference type="InterPro" id="IPR046798">
    <property type="entry name" value="2OG-FeII_Oxy_6"/>
</dbReference>
<comment type="caution">
    <text evidence="2">The sequence shown here is derived from an EMBL/GenBank/DDBJ whole genome shotgun (WGS) entry which is preliminary data.</text>
</comment>
<proteinExistence type="predicted"/>
<gene>
    <name evidence="2" type="ORF">VP01_4731g1</name>
</gene>
<reference evidence="2 3" key="1">
    <citation type="submission" date="2015-08" db="EMBL/GenBank/DDBJ databases">
        <title>Next Generation Sequencing and Analysis of the Genome of Puccinia sorghi L Schw, the Causal Agent of Maize Common Rust.</title>
        <authorList>
            <person name="Rochi L."/>
            <person name="Burguener G."/>
            <person name="Darino M."/>
            <person name="Turjanski A."/>
            <person name="Kreff E."/>
            <person name="Dieguez M.J."/>
            <person name="Sacco F."/>
        </authorList>
    </citation>
    <scope>NUCLEOTIDE SEQUENCE [LARGE SCALE GENOMIC DNA]</scope>
    <source>
        <strain evidence="2 3">RO10H11247</strain>
    </source>
</reference>
<accession>A0A0L6UMY1</accession>
<dbReference type="OrthoDB" id="2496844at2759"/>
<keyword evidence="3" id="KW-1185">Reference proteome</keyword>
<dbReference type="Proteomes" id="UP000037035">
    <property type="component" value="Unassembled WGS sequence"/>
</dbReference>
<feature type="domain" description="Tet-like 2OG-Fe(II) oxygenase" evidence="1">
    <location>
        <begin position="129"/>
        <end position="194"/>
    </location>
</feature>
<dbReference type="EMBL" id="LAVV01009869">
    <property type="protein sequence ID" value="KNZ49871.1"/>
    <property type="molecule type" value="Genomic_DNA"/>
</dbReference>
<name>A0A0L6UMY1_9BASI</name>
<evidence type="ECO:0000259" key="1">
    <source>
        <dbReference type="Pfam" id="PF20515"/>
    </source>
</evidence>
<sequence length="269" mass="30892">MRRKVLSHSFAGLINLGRKPLLFSSSIRFQPWILNHNINVSANISLLKQPIRIPPVKWPCKDGRERISLLGLHALYILGICIVWDGERDMKKHRNWHNGYSSKAMFLKKTPSLENGSTQFLVLYLMNSRSNTMPLNFTCHLSFTISNLSKKERLDNDASPFIFLLWIPIEQNTVNLLKENFEVKGGQFLFPDDSCTTAYSHLTLPSTTPFKSLNTQMGISCQLPKKTQEALEKIKQNVYAKDRDKSHWGIRDMNKIISDSASCQKRKII</sequence>
<protein>
    <recommendedName>
        <fullName evidence="1">Tet-like 2OG-Fe(II) oxygenase domain-containing protein</fullName>
    </recommendedName>
</protein>
<evidence type="ECO:0000313" key="3">
    <source>
        <dbReference type="Proteomes" id="UP000037035"/>
    </source>
</evidence>
<dbReference type="Pfam" id="PF20515">
    <property type="entry name" value="2OG-FeII_Oxy_6"/>
    <property type="match status" value="1"/>
</dbReference>
<dbReference type="AlphaFoldDB" id="A0A0L6UMY1"/>
<organism evidence="2 3">
    <name type="scientific">Puccinia sorghi</name>
    <dbReference type="NCBI Taxonomy" id="27349"/>
    <lineage>
        <taxon>Eukaryota</taxon>
        <taxon>Fungi</taxon>
        <taxon>Dikarya</taxon>
        <taxon>Basidiomycota</taxon>
        <taxon>Pucciniomycotina</taxon>
        <taxon>Pucciniomycetes</taxon>
        <taxon>Pucciniales</taxon>
        <taxon>Pucciniaceae</taxon>
        <taxon>Puccinia</taxon>
    </lineage>
</organism>
<evidence type="ECO:0000313" key="2">
    <source>
        <dbReference type="EMBL" id="KNZ49871.1"/>
    </source>
</evidence>